<dbReference type="InterPro" id="IPR024586">
    <property type="entry name" value="DnaJ-like_C11_C"/>
</dbReference>
<evidence type="ECO:0000313" key="3">
    <source>
        <dbReference type="EMBL" id="GIY59688.1"/>
    </source>
</evidence>
<dbReference type="GO" id="GO:0042407">
    <property type="term" value="P:cristae formation"/>
    <property type="evidence" value="ECO:0007669"/>
    <property type="project" value="TreeGrafter"/>
</dbReference>
<name>A0AAV4UPK0_CAEEX</name>
<sequence>MIIGIPTGVTLKLKINRANQTFLFPIMLSEELLPSAIFYGTAAPILGYFVLKKLYIDPYHEKQKEAVYGSTENISNLNPDQFDSQLDILDVTVQLQCLVKDSSLILPNRSKSNLQGFYDPCLGEDKQLRIDYHFRNIAHSITIADNEMLRIPRITDH</sequence>
<dbReference type="CDD" id="cd22823">
    <property type="entry name" value="Gal_Rha_Lectin"/>
    <property type="match status" value="1"/>
</dbReference>
<gene>
    <name evidence="3" type="primary">DNAJC11</name>
    <name evidence="3" type="ORF">CEXT_210411</name>
</gene>
<dbReference type="InterPro" id="IPR052243">
    <property type="entry name" value="Mito_inner_membrane_organizer"/>
</dbReference>
<accession>A0AAV4UPK0</accession>
<comment type="caution">
    <text evidence="3">The sequence shown here is derived from an EMBL/GenBank/DDBJ whole genome shotgun (WGS) entry which is preliminary data.</text>
</comment>
<dbReference type="PANTHER" id="PTHR44157">
    <property type="entry name" value="DNAJ HOMOLOG SUBFAMILY C MEMBER 11"/>
    <property type="match status" value="1"/>
</dbReference>
<protein>
    <submittedName>
        <fullName evidence="3">DnaJ homolog subfamily C member 11</fullName>
    </submittedName>
</protein>
<keyword evidence="4" id="KW-1185">Reference proteome</keyword>
<keyword evidence="1" id="KW-0143">Chaperone</keyword>
<evidence type="ECO:0000259" key="2">
    <source>
        <dbReference type="Pfam" id="PF11875"/>
    </source>
</evidence>
<organism evidence="3 4">
    <name type="scientific">Caerostris extrusa</name>
    <name type="common">Bark spider</name>
    <name type="synonym">Caerostris bankana</name>
    <dbReference type="NCBI Taxonomy" id="172846"/>
    <lineage>
        <taxon>Eukaryota</taxon>
        <taxon>Metazoa</taxon>
        <taxon>Ecdysozoa</taxon>
        <taxon>Arthropoda</taxon>
        <taxon>Chelicerata</taxon>
        <taxon>Arachnida</taxon>
        <taxon>Araneae</taxon>
        <taxon>Araneomorphae</taxon>
        <taxon>Entelegynae</taxon>
        <taxon>Araneoidea</taxon>
        <taxon>Araneidae</taxon>
        <taxon>Caerostris</taxon>
    </lineage>
</organism>
<dbReference type="EMBL" id="BPLR01013232">
    <property type="protein sequence ID" value="GIY59688.1"/>
    <property type="molecule type" value="Genomic_DNA"/>
</dbReference>
<proteinExistence type="predicted"/>
<dbReference type="Proteomes" id="UP001054945">
    <property type="component" value="Unassembled WGS sequence"/>
</dbReference>
<evidence type="ECO:0000256" key="1">
    <source>
        <dbReference type="ARBA" id="ARBA00023186"/>
    </source>
</evidence>
<dbReference type="AlphaFoldDB" id="A0AAV4UPK0"/>
<feature type="domain" description="DnaJ-like protein C11 C-terminal" evidence="2">
    <location>
        <begin position="65"/>
        <end position="152"/>
    </location>
</feature>
<reference evidence="3 4" key="1">
    <citation type="submission" date="2021-06" db="EMBL/GenBank/DDBJ databases">
        <title>Caerostris extrusa draft genome.</title>
        <authorList>
            <person name="Kono N."/>
            <person name="Arakawa K."/>
        </authorList>
    </citation>
    <scope>NUCLEOTIDE SEQUENCE [LARGE SCALE GENOMIC DNA]</scope>
</reference>
<dbReference type="GO" id="GO:0005739">
    <property type="term" value="C:mitochondrion"/>
    <property type="evidence" value="ECO:0007669"/>
    <property type="project" value="GOC"/>
</dbReference>
<dbReference type="Pfam" id="PF11875">
    <property type="entry name" value="DnaJ-like_C11_C"/>
    <property type="match status" value="1"/>
</dbReference>
<evidence type="ECO:0000313" key="4">
    <source>
        <dbReference type="Proteomes" id="UP001054945"/>
    </source>
</evidence>
<dbReference type="PANTHER" id="PTHR44157:SF1">
    <property type="entry name" value="DNAJ HOMOLOG SUBFAMILY C MEMBER 11"/>
    <property type="match status" value="1"/>
</dbReference>